<gene>
    <name evidence="1" type="ORF">EZS27_023093</name>
</gene>
<dbReference type="AlphaFoldDB" id="A0A5J4R330"/>
<organism evidence="1">
    <name type="scientific">termite gut metagenome</name>
    <dbReference type="NCBI Taxonomy" id="433724"/>
    <lineage>
        <taxon>unclassified sequences</taxon>
        <taxon>metagenomes</taxon>
        <taxon>organismal metagenomes</taxon>
    </lineage>
</organism>
<name>A0A5J4R330_9ZZZZ</name>
<dbReference type="EMBL" id="SNRY01001900">
    <property type="protein sequence ID" value="KAA6327968.1"/>
    <property type="molecule type" value="Genomic_DNA"/>
</dbReference>
<reference evidence="1" key="1">
    <citation type="submission" date="2019-03" db="EMBL/GenBank/DDBJ databases">
        <title>Single cell metagenomics reveals metabolic interactions within the superorganism composed of flagellate Streblomastix strix and complex community of Bacteroidetes bacteria on its surface.</title>
        <authorList>
            <person name="Treitli S.C."/>
            <person name="Kolisko M."/>
            <person name="Husnik F."/>
            <person name="Keeling P."/>
            <person name="Hampl V."/>
        </authorList>
    </citation>
    <scope>NUCLEOTIDE SEQUENCE</scope>
    <source>
        <strain evidence="1">STM</strain>
    </source>
</reference>
<accession>A0A5J4R330</accession>
<comment type="caution">
    <text evidence="1">The sequence shown here is derived from an EMBL/GenBank/DDBJ whole genome shotgun (WGS) entry which is preliminary data.</text>
</comment>
<evidence type="ECO:0000313" key="1">
    <source>
        <dbReference type="EMBL" id="KAA6327968.1"/>
    </source>
</evidence>
<sequence>MIFFWKDTIFLNNKILIDIMSIENNIKLQLLFLFHGCKYKNMFCNIKIATAKICFLAYL</sequence>
<protein>
    <submittedName>
        <fullName evidence="1">Uncharacterized protein</fullName>
    </submittedName>
</protein>
<proteinExistence type="predicted"/>